<organism evidence="2">
    <name type="scientific">marine sediment metagenome</name>
    <dbReference type="NCBI Taxonomy" id="412755"/>
    <lineage>
        <taxon>unclassified sequences</taxon>
        <taxon>metagenomes</taxon>
        <taxon>ecological metagenomes</taxon>
    </lineage>
</organism>
<gene>
    <name evidence="2" type="ORF">S06H3_14641</name>
</gene>
<sequence>MGKSAKVAISLPEGVLEAVETERKVKGESRSQFFRRAIERLLKQERDSLAVKDYVRGYQEVPESAEEVEAVHRVGIAVLAEEPWV</sequence>
<evidence type="ECO:0000313" key="2">
    <source>
        <dbReference type="EMBL" id="GAI04320.1"/>
    </source>
</evidence>
<reference evidence="2" key="1">
    <citation type="journal article" date="2014" name="Front. Microbiol.">
        <title>High frequency of phylogenetically diverse reductive dehalogenase-homologous genes in deep subseafloor sedimentary metagenomes.</title>
        <authorList>
            <person name="Kawai M."/>
            <person name="Futagami T."/>
            <person name="Toyoda A."/>
            <person name="Takaki Y."/>
            <person name="Nishi S."/>
            <person name="Hori S."/>
            <person name="Arai W."/>
            <person name="Tsubouchi T."/>
            <person name="Morono Y."/>
            <person name="Uchiyama I."/>
            <person name="Ito T."/>
            <person name="Fujiyama A."/>
            <person name="Inagaki F."/>
            <person name="Takami H."/>
        </authorList>
    </citation>
    <scope>NUCLEOTIDE SEQUENCE</scope>
    <source>
        <strain evidence="2">Expedition CK06-06</strain>
    </source>
</reference>
<feature type="domain" description="Ribbon-helix-helix protein CopG" evidence="1">
    <location>
        <begin position="7"/>
        <end position="45"/>
    </location>
</feature>
<dbReference type="GO" id="GO:0006355">
    <property type="term" value="P:regulation of DNA-templated transcription"/>
    <property type="evidence" value="ECO:0007669"/>
    <property type="project" value="InterPro"/>
</dbReference>
<dbReference type="InterPro" id="IPR013321">
    <property type="entry name" value="Arc_rbn_hlx_hlx"/>
</dbReference>
<proteinExistence type="predicted"/>
<evidence type="ECO:0000259" key="1">
    <source>
        <dbReference type="Pfam" id="PF01402"/>
    </source>
</evidence>
<comment type="caution">
    <text evidence="2">The sequence shown here is derived from an EMBL/GenBank/DDBJ whole genome shotgun (WGS) entry which is preliminary data.</text>
</comment>
<name>X1LPJ1_9ZZZZ</name>
<dbReference type="EMBL" id="BARV01007166">
    <property type="protein sequence ID" value="GAI04320.1"/>
    <property type="molecule type" value="Genomic_DNA"/>
</dbReference>
<accession>X1LPJ1</accession>
<dbReference type="Gene3D" id="1.10.1220.10">
    <property type="entry name" value="Met repressor-like"/>
    <property type="match status" value="1"/>
</dbReference>
<dbReference type="Pfam" id="PF01402">
    <property type="entry name" value="RHH_1"/>
    <property type="match status" value="1"/>
</dbReference>
<dbReference type="InterPro" id="IPR002145">
    <property type="entry name" value="CopG"/>
</dbReference>
<dbReference type="AlphaFoldDB" id="X1LPJ1"/>
<protein>
    <recommendedName>
        <fullName evidence="1">Ribbon-helix-helix protein CopG domain-containing protein</fullName>
    </recommendedName>
</protein>